<gene>
    <name evidence="2" type="ORF">F4553_005539</name>
</gene>
<name>A0A841BWQ4_9ACTN</name>
<comment type="caution">
    <text evidence="2">The sequence shown here is derived from an EMBL/GenBank/DDBJ whole genome shotgun (WGS) entry which is preliminary data.</text>
</comment>
<feature type="transmembrane region" description="Helical" evidence="1">
    <location>
        <begin position="840"/>
        <end position="859"/>
    </location>
</feature>
<feature type="transmembrane region" description="Helical" evidence="1">
    <location>
        <begin position="420"/>
        <end position="440"/>
    </location>
</feature>
<reference evidence="2 3" key="1">
    <citation type="submission" date="2020-08" db="EMBL/GenBank/DDBJ databases">
        <title>Sequencing the genomes of 1000 actinobacteria strains.</title>
        <authorList>
            <person name="Klenk H.-P."/>
        </authorList>
    </citation>
    <scope>NUCLEOTIDE SEQUENCE [LARGE SCALE GENOMIC DNA]</scope>
    <source>
        <strain evidence="2 3">DSM 45362</strain>
    </source>
</reference>
<evidence type="ECO:0008006" key="4">
    <source>
        <dbReference type="Google" id="ProtNLM"/>
    </source>
</evidence>
<evidence type="ECO:0000313" key="2">
    <source>
        <dbReference type="EMBL" id="MBB5872105.1"/>
    </source>
</evidence>
<dbReference type="AlphaFoldDB" id="A0A841BWQ4"/>
<feature type="transmembrane region" description="Helical" evidence="1">
    <location>
        <begin position="886"/>
        <end position="909"/>
    </location>
</feature>
<dbReference type="Proteomes" id="UP000587527">
    <property type="component" value="Unassembled WGS sequence"/>
</dbReference>
<protein>
    <recommendedName>
        <fullName evidence="4">FtsX-like permease family protein</fullName>
    </recommendedName>
</protein>
<feature type="transmembrane region" description="Helical" evidence="1">
    <location>
        <begin position="319"/>
        <end position="342"/>
    </location>
</feature>
<feature type="transmembrane region" description="Helical" evidence="1">
    <location>
        <begin position="929"/>
        <end position="952"/>
    </location>
</feature>
<keyword evidence="1" id="KW-0812">Transmembrane</keyword>
<feature type="transmembrane region" description="Helical" evidence="1">
    <location>
        <begin position="348"/>
        <end position="375"/>
    </location>
</feature>
<evidence type="ECO:0000256" key="1">
    <source>
        <dbReference type="SAM" id="Phobius"/>
    </source>
</evidence>
<keyword evidence="3" id="KW-1185">Reference proteome</keyword>
<dbReference type="RefSeq" id="WP_184841471.1">
    <property type="nucleotide sequence ID" value="NZ_JACHMN010000003.1"/>
</dbReference>
<feature type="transmembrane region" description="Helical" evidence="1">
    <location>
        <begin position="396"/>
        <end position="414"/>
    </location>
</feature>
<feature type="transmembrane region" description="Helical" evidence="1">
    <location>
        <begin position="475"/>
        <end position="496"/>
    </location>
</feature>
<proteinExistence type="predicted"/>
<keyword evidence="1" id="KW-1133">Transmembrane helix</keyword>
<keyword evidence="1" id="KW-0472">Membrane</keyword>
<accession>A0A841BWQ4</accession>
<dbReference type="EMBL" id="JACHMN010000003">
    <property type="protein sequence ID" value="MBB5872105.1"/>
    <property type="molecule type" value="Genomic_DNA"/>
</dbReference>
<organism evidence="2 3">
    <name type="scientific">Allocatelliglobosispora scoriae</name>
    <dbReference type="NCBI Taxonomy" id="643052"/>
    <lineage>
        <taxon>Bacteria</taxon>
        <taxon>Bacillati</taxon>
        <taxon>Actinomycetota</taxon>
        <taxon>Actinomycetes</taxon>
        <taxon>Micromonosporales</taxon>
        <taxon>Micromonosporaceae</taxon>
        <taxon>Allocatelliglobosispora</taxon>
    </lineage>
</organism>
<evidence type="ECO:0000313" key="3">
    <source>
        <dbReference type="Proteomes" id="UP000587527"/>
    </source>
</evidence>
<sequence length="966" mass="100324">MIAMVALLIRARWRPFLVICGLAMIIGGLAAAGASYPATIADQLAADAVADAPVVARSVTVAGNDAENVSDLSGQIDSLRKLDGFTTTFAAQFNVMGLVNNSYAPLLYREGFCEHVRITAGRCPTGAGEVAIPTDMGTRIGVYPGAQLELSQAIYDEGRKIYVPGPDGHPVDVVGHYQPIDLDEDYWGSSPYFQINLRGQLSGPMLATPATFKAIPHTSEQWTAEAVIDPAILAEATWPDVRQRLLEGRVVASGDDLPRLLDTIAAKRTYVSIMAPAVLIPVLLLGCVVIFIVSSRRVQHERTELGVQGLRGLPLNQRWWLAIGAPGIAIVLGAIVGGAVGATVAGGLGWLAVLAVTAATLAAITAVALAALPVLRARPADALRRISPSGLAKLPIVEAVLAALAIASLLQLRTGDRSGLGVFAAALIAAAVAAAVARFLPPLARPLTGWAIRRGHLVLGLATAQISRRQGGRQLLALTGLTVALVTLVASAQSVATSVRESEVGLILGADRVLTVQAESWGAVYDAVRKVDPEGRFAVTVGQISADAQNPGILAVDLDRADLLEWPTAATVRETLQAKEAEVPLLGGGDFTVEADLALQPGQDKLIGQPALSMRVAFPNGGSRTVEVGTLRLGTHVYTGVLPSACTDSDQGTCRIVGFLLGVGPGVHAEVSLLGLRSGTTGITGFAAWHQLGAKAPVGPVWELIGGSSSEREWLMPVDAPIVLPVAYTPGLDIEARGQELAGPDGTTPGIDLAEAVEVPVLPRLGDRGILVDYGALGRATGGGTGVDVTEIWLTAAAPSDIVDKINATGVRVAKVERRTDARAQADRTAPALTLRMHTVAALVALILLLATVVFVAGVDRSTSDVNALRLAGVPMRTVRRSMRTGYLVIVGLGALLGLAAAGVAWFAARAALPLFDKDPWAAPPEWPGALSVLVPVAVAAGALAITSWLAFARRETAATMRGATS</sequence>
<feature type="transmembrane region" description="Helical" evidence="1">
    <location>
        <begin position="270"/>
        <end position="293"/>
    </location>
</feature>